<dbReference type="HOGENOM" id="CLU_2785618_0_0_10"/>
<proteinExistence type="predicted"/>
<dbReference type="KEGG" id="blp:BPAA_596"/>
<sequence>MEISILLFMDDSSKFFVRLSDSKNRLEDIEMIEHSEKRKYSYAEICYFETYKFVLQKNLKFKNFLYSL</sequence>
<dbReference type="AlphaFoldDB" id="M4ZT49"/>
<name>M4ZT49_9FLAO</name>
<evidence type="ECO:0000313" key="1">
    <source>
        <dbReference type="EMBL" id="BAM99862.1"/>
    </source>
</evidence>
<dbReference type="EMBL" id="AP012548">
    <property type="protein sequence ID" value="BAM99862.1"/>
    <property type="molecule type" value="Genomic_DNA"/>
</dbReference>
<protein>
    <submittedName>
        <fullName evidence="1">Uncharacterized protein</fullName>
    </submittedName>
</protein>
<dbReference type="STRING" id="1229512.BPAA_596"/>
<dbReference type="PATRIC" id="fig|1229512.3.peg.579"/>
<gene>
    <name evidence="1" type="ORF">BPAA_596</name>
</gene>
<dbReference type="RefSeq" id="WP_015430181.1">
    <property type="nucleotide sequence ID" value="NC_020510.1"/>
</dbReference>
<reference evidence="1 2" key="1">
    <citation type="journal article" date="2013" name="Biol. Lett.">
        <title>Maintenance of essential amino acid synthesis pathways in the Blattabacterium cuenoti symbiont of a wood-feeding cockroach.</title>
        <authorList>
            <person name="Tokuda G."/>
            <person name="Elbourne L.D.H."/>
            <person name="Kinjo Y."/>
            <person name="Saitoh S."/>
            <person name="Sabree Z."/>
            <person name="Hojo M."/>
            <person name="Yamada A."/>
            <person name="Hayashi Y."/>
            <person name="Shigenobu S."/>
            <person name="Bandi C."/>
            <person name="Paulsen I.T."/>
            <person name="Watanabe H."/>
            <person name="Lo N."/>
        </authorList>
    </citation>
    <scope>NUCLEOTIDE SEQUENCE [LARGE SCALE GENOMIC DNA]</scope>
    <source>
        <strain evidence="1 2">BPAA</strain>
    </source>
</reference>
<accession>M4ZT49</accession>
<dbReference type="Proteomes" id="UP000011815">
    <property type="component" value="Chromosome"/>
</dbReference>
<evidence type="ECO:0000313" key="2">
    <source>
        <dbReference type="Proteomes" id="UP000011815"/>
    </source>
</evidence>
<organism evidence="1 2">
    <name type="scientific">Blattabacterium cuenoti BPAA</name>
    <dbReference type="NCBI Taxonomy" id="1229512"/>
    <lineage>
        <taxon>Bacteria</taxon>
        <taxon>Pseudomonadati</taxon>
        <taxon>Bacteroidota</taxon>
        <taxon>Flavobacteriia</taxon>
        <taxon>Flavobacteriales</taxon>
        <taxon>Blattabacteriaceae</taxon>
        <taxon>Blattabacterium</taxon>
    </lineage>
</organism>